<organism evidence="1 2">
    <name type="scientific">Collybiopsis luxurians FD-317 M1</name>
    <dbReference type="NCBI Taxonomy" id="944289"/>
    <lineage>
        <taxon>Eukaryota</taxon>
        <taxon>Fungi</taxon>
        <taxon>Dikarya</taxon>
        <taxon>Basidiomycota</taxon>
        <taxon>Agaricomycotina</taxon>
        <taxon>Agaricomycetes</taxon>
        <taxon>Agaricomycetidae</taxon>
        <taxon>Agaricales</taxon>
        <taxon>Marasmiineae</taxon>
        <taxon>Omphalotaceae</taxon>
        <taxon>Collybiopsis</taxon>
        <taxon>Collybiopsis luxurians</taxon>
    </lineage>
</organism>
<accession>A0A0D0CK71</accession>
<keyword evidence="2" id="KW-1185">Reference proteome</keyword>
<name>A0A0D0CK71_9AGAR</name>
<dbReference type="EMBL" id="KN834764">
    <property type="protein sequence ID" value="KIK63274.1"/>
    <property type="molecule type" value="Genomic_DNA"/>
</dbReference>
<evidence type="ECO:0000313" key="1">
    <source>
        <dbReference type="EMBL" id="KIK63274.1"/>
    </source>
</evidence>
<dbReference type="Gene3D" id="1.10.1410.10">
    <property type="match status" value="1"/>
</dbReference>
<proteinExistence type="predicted"/>
<dbReference type="AlphaFoldDB" id="A0A0D0CK71"/>
<gene>
    <name evidence="1" type="ORF">GYMLUDRAFT_259565</name>
</gene>
<reference evidence="1 2" key="1">
    <citation type="submission" date="2014-04" db="EMBL/GenBank/DDBJ databases">
        <title>Evolutionary Origins and Diversification of the Mycorrhizal Mutualists.</title>
        <authorList>
            <consortium name="DOE Joint Genome Institute"/>
            <consortium name="Mycorrhizal Genomics Consortium"/>
            <person name="Kohler A."/>
            <person name="Kuo A."/>
            <person name="Nagy L.G."/>
            <person name="Floudas D."/>
            <person name="Copeland A."/>
            <person name="Barry K.W."/>
            <person name="Cichocki N."/>
            <person name="Veneault-Fourrey C."/>
            <person name="LaButti K."/>
            <person name="Lindquist E.A."/>
            <person name="Lipzen A."/>
            <person name="Lundell T."/>
            <person name="Morin E."/>
            <person name="Murat C."/>
            <person name="Riley R."/>
            <person name="Ohm R."/>
            <person name="Sun H."/>
            <person name="Tunlid A."/>
            <person name="Henrissat B."/>
            <person name="Grigoriev I.V."/>
            <person name="Hibbett D.S."/>
            <person name="Martin F."/>
        </authorList>
    </citation>
    <scope>NUCLEOTIDE SEQUENCE [LARGE SCALE GENOMIC DNA]</scope>
    <source>
        <strain evidence="1 2">FD-317 M1</strain>
    </source>
</reference>
<sequence>MIIQYLQHSPSRRGVSQDNIFSGTTVIGEGSFFDKLECNGRESRLFIEDPVALDGNVGEKSWKYIQIKQAFKIGFQRIDSQALALSRLLGSVKTEHFECGIEDI</sequence>
<dbReference type="HOGENOM" id="CLU_2250454_0_0_1"/>
<evidence type="ECO:0000313" key="2">
    <source>
        <dbReference type="Proteomes" id="UP000053593"/>
    </source>
</evidence>
<dbReference type="Proteomes" id="UP000053593">
    <property type="component" value="Unassembled WGS sequence"/>
</dbReference>
<protein>
    <submittedName>
        <fullName evidence="1">Uncharacterized protein</fullName>
    </submittedName>
</protein>